<dbReference type="PANTHER" id="PTHR30221">
    <property type="entry name" value="SMALL-CONDUCTANCE MECHANOSENSITIVE CHANNEL"/>
    <property type="match status" value="1"/>
</dbReference>
<keyword evidence="2" id="KW-1003">Cell membrane</keyword>
<evidence type="ECO:0000256" key="5">
    <source>
        <dbReference type="ARBA" id="ARBA00023136"/>
    </source>
</evidence>
<keyword evidence="3 7" id="KW-0812">Transmembrane</keyword>
<dbReference type="GO" id="GO:0008381">
    <property type="term" value="F:mechanosensitive monoatomic ion channel activity"/>
    <property type="evidence" value="ECO:0007669"/>
    <property type="project" value="InterPro"/>
</dbReference>
<feature type="transmembrane region" description="Helical" evidence="7">
    <location>
        <begin position="6"/>
        <end position="27"/>
    </location>
</feature>
<reference evidence="9 10" key="1">
    <citation type="submission" date="2020-06" db="EMBL/GenBank/DDBJ databases">
        <title>Methanolobus halotolerans sp. nov., isolated from a saline lake Tus in Siberia.</title>
        <authorList>
            <person name="Shen Y."/>
            <person name="Chen S.-C."/>
            <person name="Lai M.-C."/>
            <person name="Huang H.-H."/>
            <person name="Chiu H.-H."/>
            <person name="Tang S.-L."/>
            <person name="Rogozin D.Y."/>
            <person name="Degermendzhy A.G."/>
        </authorList>
    </citation>
    <scope>NUCLEOTIDE SEQUENCE [LARGE SCALE GENOMIC DNA]</scope>
    <source>
        <strain evidence="9 10">DSM 21339</strain>
    </source>
</reference>
<sequence length="391" mass="44440">MALEDFTASIITLIVTILLILVLTYLFRKKSLFYREKIVQEITIFLVMLLGIIFTIFTLPISAEDKNIILTFLGIIIGAAITFASTTFVANAMSGVMLRLINPFELGDFIKINDTFGRVTEINFLHTQIQSIDRDLITIPNRTLISFPLKTIRSSGTIITTSVSLGYNISRSNIEKNLLLAAEKTGLENPFVHVTKLGDFSVTYKVGGLLRDVEGIITARSDFKKNVMDTLHEADIEIVSPTFMNQKVFSQDYVCLPPEEKEIIGQKQEIPEVKTEEIIFDKAIEARNLNQIYKSVEQFPARRKAIEEKLRDLQEERAQNRIKDELTLLEQEEAELKPEIQELKTGPDITADMEEEDRGSIINTIKDIENRASEIDSGLKRLEKRLERLLP</sequence>
<proteinExistence type="predicted"/>
<keyword evidence="6" id="KW-0175">Coiled coil</keyword>
<evidence type="ECO:0000256" key="3">
    <source>
        <dbReference type="ARBA" id="ARBA00022692"/>
    </source>
</evidence>
<evidence type="ECO:0000256" key="1">
    <source>
        <dbReference type="ARBA" id="ARBA00004651"/>
    </source>
</evidence>
<dbReference type="InterPro" id="IPR023408">
    <property type="entry name" value="MscS_beta-dom_sf"/>
</dbReference>
<evidence type="ECO:0000256" key="4">
    <source>
        <dbReference type="ARBA" id="ARBA00022989"/>
    </source>
</evidence>
<dbReference type="GO" id="GO:0005886">
    <property type="term" value="C:plasma membrane"/>
    <property type="evidence" value="ECO:0007669"/>
    <property type="project" value="UniProtKB-SubCell"/>
</dbReference>
<dbReference type="SUPFAM" id="SSF50182">
    <property type="entry name" value="Sm-like ribonucleoproteins"/>
    <property type="match status" value="1"/>
</dbReference>
<dbReference type="Gene3D" id="2.30.30.60">
    <property type="match status" value="1"/>
</dbReference>
<evidence type="ECO:0000256" key="7">
    <source>
        <dbReference type="SAM" id="Phobius"/>
    </source>
</evidence>
<dbReference type="SUPFAM" id="SSF82689">
    <property type="entry name" value="Mechanosensitive channel protein MscS (YggB), C-terminal domain"/>
    <property type="match status" value="1"/>
</dbReference>
<feature type="transmembrane region" description="Helical" evidence="7">
    <location>
        <begin position="68"/>
        <end position="90"/>
    </location>
</feature>
<dbReference type="KEGG" id="mzi:HWN40_05835"/>
<evidence type="ECO:0000256" key="6">
    <source>
        <dbReference type="SAM" id="Coils"/>
    </source>
</evidence>
<dbReference type="EMBL" id="CP058215">
    <property type="protein sequence ID" value="QLC51254.1"/>
    <property type="molecule type" value="Genomic_DNA"/>
</dbReference>
<name>A0A7D5EH61_9EURY</name>
<protein>
    <submittedName>
        <fullName evidence="9">Mechanosensitive ion channel</fullName>
    </submittedName>
</protein>
<keyword evidence="5 7" id="KW-0472">Membrane</keyword>
<evidence type="ECO:0000256" key="2">
    <source>
        <dbReference type="ARBA" id="ARBA00022475"/>
    </source>
</evidence>
<feature type="transmembrane region" description="Helical" evidence="7">
    <location>
        <begin position="39"/>
        <end position="62"/>
    </location>
</feature>
<dbReference type="InterPro" id="IPR010920">
    <property type="entry name" value="LSM_dom_sf"/>
</dbReference>
<evidence type="ECO:0000259" key="8">
    <source>
        <dbReference type="Pfam" id="PF00924"/>
    </source>
</evidence>
<dbReference type="InterPro" id="IPR011066">
    <property type="entry name" value="MscS_channel_C_sf"/>
</dbReference>
<accession>A0A7D5EH61</accession>
<dbReference type="AlphaFoldDB" id="A0A7D5EH61"/>
<dbReference type="Proteomes" id="UP000509594">
    <property type="component" value="Chromosome"/>
</dbReference>
<evidence type="ECO:0000313" key="9">
    <source>
        <dbReference type="EMBL" id="QLC51254.1"/>
    </source>
</evidence>
<dbReference type="InterPro" id="IPR006685">
    <property type="entry name" value="MscS_channel_2nd"/>
</dbReference>
<dbReference type="OrthoDB" id="121853at2157"/>
<dbReference type="Pfam" id="PF00924">
    <property type="entry name" value="MS_channel_2nd"/>
    <property type="match status" value="1"/>
</dbReference>
<gene>
    <name evidence="9" type="ORF">HWN40_05835</name>
</gene>
<keyword evidence="4 7" id="KW-1133">Transmembrane helix</keyword>
<evidence type="ECO:0000313" key="10">
    <source>
        <dbReference type="Proteomes" id="UP000509594"/>
    </source>
</evidence>
<feature type="domain" description="Mechanosensitive ion channel MscS" evidence="8">
    <location>
        <begin position="88"/>
        <end position="146"/>
    </location>
</feature>
<comment type="subcellular location">
    <subcellularLocation>
        <location evidence="1">Cell membrane</location>
        <topology evidence="1">Multi-pass membrane protein</topology>
    </subcellularLocation>
</comment>
<organism evidence="9 10">
    <name type="scientific">Methanolobus zinderi</name>
    <dbReference type="NCBI Taxonomy" id="536044"/>
    <lineage>
        <taxon>Archaea</taxon>
        <taxon>Methanobacteriati</taxon>
        <taxon>Methanobacteriota</taxon>
        <taxon>Stenosarchaea group</taxon>
        <taxon>Methanomicrobia</taxon>
        <taxon>Methanosarcinales</taxon>
        <taxon>Methanosarcinaceae</taxon>
        <taxon>Methanolobus</taxon>
    </lineage>
</organism>
<dbReference type="PANTHER" id="PTHR30221:SF18">
    <property type="entry name" value="SLL0590 PROTEIN"/>
    <property type="match status" value="1"/>
</dbReference>
<feature type="coiled-coil region" evidence="6">
    <location>
        <begin position="296"/>
        <end position="335"/>
    </location>
</feature>
<dbReference type="InterPro" id="IPR045275">
    <property type="entry name" value="MscS_archaea/bacteria_type"/>
</dbReference>
<keyword evidence="10" id="KW-1185">Reference proteome</keyword>